<dbReference type="InterPro" id="IPR002744">
    <property type="entry name" value="MIP18-like"/>
</dbReference>
<sequence>MTMRPPMYAYEPPPPAEEMEAEAGSPLDPGLPIAAEEDIVAALRSVHDPEIPVNIYDLGLIYEMKIAENGDVAVTMTLTAPACPVAGEMPDEVAHAVARVEGVGRVRVSLTWEPPWTPERMSEVARVALDMF</sequence>
<feature type="region of interest" description="Disordered" evidence="1">
    <location>
        <begin position="1"/>
        <end position="30"/>
    </location>
</feature>
<reference evidence="3 4" key="1">
    <citation type="submission" date="2020-08" db="EMBL/GenBank/DDBJ databases">
        <title>Genomic Encyclopedia of Type Strains, Phase IV (KMG-IV): sequencing the most valuable type-strain genomes for metagenomic binning, comparative biology and taxonomic classification.</title>
        <authorList>
            <person name="Goeker M."/>
        </authorList>
    </citation>
    <scope>NUCLEOTIDE SEQUENCE [LARGE SCALE GENOMIC DNA]</scope>
    <source>
        <strain evidence="3 4">DSM 11590</strain>
    </source>
</reference>
<dbReference type="AlphaFoldDB" id="A0A7X0DKD8"/>
<evidence type="ECO:0000259" key="2">
    <source>
        <dbReference type="Pfam" id="PF01883"/>
    </source>
</evidence>
<dbReference type="Pfam" id="PF01883">
    <property type="entry name" value="FeS_assembly_P"/>
    <property type="match status" value="1"/>
</dbReference>
<proteinExistence type="predicted"/>
<evidence type="ECO:0000313" key="3">
    <source>
        <dbReference type="EMBL" id="MBB6208848.1"/>
    </source>
</evidence>
<evidence type="ECO:0000313" key="4">
    <source>
        <dbReference type="Proteomes" id="UP000544872"/>
    </source>
</evidence>
<name>A0A7X0DKD8_NOVIT</name>
<dbReference type="InterPro" id="IPR014291">
    <property type="entry name" value="SUF_FeS_clus_asmbl-assoc"/>
</dbReference>
<dbReference type="NCBIfam" id="TIGR02945">
    <property type="entry name" value="SUF_assoc"/>
    <property type="match status" value="1"/>
</dbReference>
<dbReference type="EMBL" id="JACIIX010000001">
    <property type="protein sequence ID" value="MBB6208848.1"/>
    <property type="molecule type" value="Genomic_DNA"/>
</dbReference>
<organism evidence="3 4">
    <name type="scientific">Novispirillum itersonii</name>
    <name type="common">Aquaspirillum itersonii</name>
    <dbReference type="NCBI Taxonomy" id="189"/>
    <lineage>
        <taxon>Bacteria</taxon>
        <taxon>Pseudomonadati</taxon>
        <taxon>Pseudomonadota</taxon>
        <taxon>Alphaproteobacteria</taxon>
        <taxon>Rhodospirillales</taxon>
        <taxon>Novispirillaceae</taxon>
        <taxon>Novispirillum</taxon>
    </lineage>
</organism>
<dbReference type="SUPFAM" id="SSF117916">
    <property type="entry name" value="Fe-S cluster assembly (FSCA) domain-like"/>
    <property type="match status" value="1"/>
</dbReference>
<accession>A0A7X0DKD8</accession>
<dbReference type="PANTHER" id="PTHR42831">
    <property type="entry name" value="FE-S PROTEIN MATURATION AUXILIARY FACTOR YITW"/>
    <property type="match status" value="1"/>
</dbReference>
<gene>
    <name evidence="3" type="ORF">FHS48_000229</name>
</gene>
<evidence type="ECO:0000256" key="1">
    <source>
        <dbReference type="SAM" id="MobiDB-lite"/>
    </source>
</evidence>
<protein>
    <submittedName>
        <fullName evidence="3">FeS assembly SUF system protein</fullName>
    </submittedName>
</protein>
<feature type="compositionally biased region" description="Low complexity" evidence="1">
    <location>
        <begin position="1"/>
        <end position="10"/>
    </location>
</feature>
<dbReference type="PANTHER" id="PTHR42831:SF1">
    <property type="entry name" value="FE-S PROTEIN MATURATION AUXILIARY FACTOR YITW"/>
    <property type="match status" value="1"/>
</dbReference>
<keyword evidence="4" id="KW-1185">Reference proteome</keyword>
<dbReference type="InterPro" id="IPR034904">
    <property type="entry name" value="FSCA_dom_sf"/>
</dbReference>
<dbReference type="InterPro" id="IPR052339">
    <property type="entry name" value="Fe-S_Maturation_MIP18"/>
</dbReference>
<feature type="domain" description="MIP18 family-like" evidence="2">
    <location>
        <begin position="36"/>
        <end position="108"/>
    </location>
</feature>
<dbReference type="Proteomes" id="UP000544872">
    <property type="component" value="Unassembled WGS sequence"/>
</dbReference>
<comment type="caution">
    <text evidence="3">The sequence shown here is derived from an EMBL/GenBank/DDBJ whole genome shotgun (WGS) entry which is preliminary data.</text>
</comment>
<dbReference type="Gene3D" id="3.30.300.130">
    <property type="entry name" value="Fe-S cluster assembly (FSCA)"/>
    <property type="match status" value="1"/>
</dbReference>